<dbReference type="PRINTS" id="PR00081">
    <property type="entry name" value="GDHRDH"/>
</dbReference>
<dbReference type="GO" id="GO:0016491">
    <property type="term" value="F:oxidoreductase activity"/>
    <property type="evidence" value="ECO:0007669"/>
    <property type="project" value="UniProtKB-KW"/>
</dbReference>
<name>A0A8J3ZYW9_9ACTN</name>
<dbReference type="Proteomes" id="UP000635606">
    <property type="component" value="Unassembled WGS sequence"/>
</dbReference>
<dbReference type="PANTHER" id="PTHR43639:SF1">
    <property type="entry name" value="SHORT-CHAIN DEHYDROGENASE_REDUCTASE FAMILY PROTEIN"/>
    <property type="match status" value="1"/>
</dbReference>
<keyword evidence="5" id="KW-1185">Reference proteome</keyword>
<evidence type="ECO:0000313" key="5">
    <source>
        <dbReference type="Proteomes" id="UP000635606"/>
    </source>
</evidence>
<dbReference type="EMBL" id="BOPH01000090">
    <property type="protein sequence ID" value="GIJ71808.1"/>
    <property type="molecule type" value="Genomic_DNA"/>
</dbReference>
<dbReference type="InterPro" id="IPR020904">
    <property type="entry name" value="Sc_DH/Rdtase_CS"/>
</dbReference>
<dbReference type="CDD" id="cd05233">
    <property type="entry name" value="SDR_c"/>
    <property type="match status" value="1"/>
</dbReference>
<organism evidence="4 5">
    <name type="scientific">Virgisporangium ochraceum</name>
    <dbReference type="NCBI Taxonomy" id="65505"/>
    <lineage>
        <taxon>Bacteria</taxon>
        <taxon>Bacillati</taxon>
        <taxon>Actinomycetota</taxon>
        <taxon>Actinomycetes</taxon>
        <taxon>Micromonosporales</taxon>
        <taxon>Micromonosporaceae</taxon>
        <taxon>Virgisporangium</taxon>
    </lineage>
</organism>
<dbReference type="SMART" id="SM00822">
    <property type="entry name" value="PKS_KR"/>
    <property type="match status" value="1"/>
</dbReference>
<protein>
    <submittedName>
        <fullName evidence="4">3-oxoacyl-ACP reductase</fullName>
    </submittedName>
</protein>
<dbReference type="Pfam" id="PF13561">
    <property type="entry name" value="adh_short_C2"/>
    <property type="match status" value="1"/>
</dbReference>
<dbReference type="PRINTS" id="PR00080">
    <property type="entry name" value="SDRFAMILY"/>
</dbReference>
<evidence type="ECO:0000256" key="1">
    <source>
        <dbReference type="ARBA" id="ARBA00006484"/>
    </source>
</evidence>
<dbReference type="InterPro" id="IPR002347">
    <property type="entry name" value="SDR_fam"/>
</dbReference>
<dbReference type="InterPro" id="IPR057326">
    <property type="entry name" value="KR_dom"/>
</dbReference>
<dbReference type="PROSITE" id="PS00061">
    <property type="entry name" value="ADH_SHORT"/>
    <property type="match status" value="1"/>
</dbReference>
<dbReference type="Gene3D" id="3.40.50.720">
    <property type="entry name" value="NAD(P)-binding Rossmann-like Domain"/>
    <property type="match status" value="1"/>
</dbReference>
<accession>A0A8J3ZYW9</accession>
<comment type="similarity">
    <text evidence="1">Belongs to the short-chain dehydrogenases/reductases (SDR) family.</text>
</comment>
<dbReference type="FunFam" id="3.40.50.720:FF:000084">
    <property type="entry name" value="Short-chain dehydrogenase reductase"/>
    <property type="match status" value="1"/>
</dbReference>
<gene>
    <name evidence="4" type="primary">fabG_9</name>
    <name evidence="4" type="ORF">Voc01_067250</name>
</gene>
<comment type="caution">
    <text evidence="4">The sequence shown here is derived from an EMBL/GenBank/DDBJ whole genome shotgun (WGS) entry which is preliminary data.</text>
</comment>
<sequence length="247" mass="24964">MTTALQDKVALVTGGSRGIGAAIAVRLAADGADVAFTYRGSHDRASDVVERIKATGRRAVALAADSADPVAVRDAVERAAGDLGRLDVLVNNAAVFAVKPLEETGVDEFEEAMAVNVRAVFVATQAAVPHMAAGGRIISIGSNVADRAVFPGLTMYATSKAALVGLTKALGRELGPRAITVNLVVPGPTDTDTNPADGPAAATINGFTALGRFAAPAEVAGVVAYLARPEAAYITGATVPVDGGFTI</sequence>
<dbReference type="SUPFAM" id="SSF51735">
    <property type="entry name" value="NAD(P)-binding Rossmann-fold domains"/>
    <property type="match status" value="1"/>
</dbReference>
<evidence type="ECO:0000259" key="3">
    <source>
        <dbReference type="SMART" id="SM00822"/>
    </source>
</evidence>
<dbReference type="AlphaFoldDB" id="A0A8J3ZYW9"/>
<dbReference type="RefSeq" id="WP_203931668.1">
    <property type="nucleotide sequence ID" value="NZ_BOPH01000090.1"/>
</dbReference>
<keyword evidence="2" id="KW-0560">Oxidoreductase</keyword>
<evidence type="ECO:0000313" key="4">
    <source>
        <dbReference type="EMBL" id="GIJ71808.1"/>
    </source>
</evidence>
<feature type="domain" description="Ketoreductase" evidence="3">
    <location>
        <begin position="8"/>
        <end position="187"/>
    </location>
</feature>
<dbReference type="InterPro" id="IPR036291">
    <property type="entry name" value="NAD(P)-bd_dom_sf"/>
</dbReference>
<proteinExistence type="inferred from homology"/>
<dbReference type="PANTHER" id="PTHR43639">
    <property type="entry name" value="OXIDOREDUCTASE, SHORT-CHAIN DEHYDROGENASE/REDUCTASE FAMILY (AFU_ORTHOLOGUE AFUA_5G02870)"/>
    <property type="match status" value="1"/>
</dbReference>
<evidence type="ECO:0000256" key="2">
    <source>
        <dbReference type="ARBA" id="ARBA00023002"/>
    </source>
</evidence>
<reference evidence="4" key="1">
    <citation type="submission" date="2021-01" db="EMBL/GenBank/DDBJ databases">
        <title>Whole genome shotgun sequence of Virgisporangium ochraceum NBRC 16418.</title>
        <authorList>
            <person name="Komaki H."/>
            <person name="Tamura T."/>
        </authorList>
    </citation>
    <scope>NUCLEOTIDE SEQUENCE</scope>
    <source>
        <strain evidence="4">NBRC 16418</strain>
    </source>
</reference>